<dbReference type="EMBL" id="UZAM01010948">
    <property type="protein sequence ID" value="VDP14318.1"/>
    <property type="molecule type" value="Genomic_DNA"/>
</dbReference>
<dbReference type="WBParaSite" id="SBAD_0000808401-mRNA-1">
    <property type="protein sequence ID" value="SBAD_0000808401-mRNA-1"/>
    <property type="gene ID" value="SBAD_0000808401"/>
</dbReference>
<reference evidence="3" key="1">
    <citation type="submission" date="2016-06" db="UniProtKB">
        <authorList>
            <consortium name="WormBaseParasite"/>
        </authorList>
    </citation>
    <scope>IDENTIFICATION</scope>
</reference>
<evidence type="ECO:0000313" key="2">
    <source>
        <dbReference type="Proteomes" id="UP000270296"/>
    </source>
</evidence>
<accession>A0A183IVZ4</accession>
<dbReference type="Proteomes" id="UP000270296">
    <property type="component" value="Unassembled WGS sequence"/>
</dbReference>
<gene>
    <name evidence="1" type="ORF">SBAD_LOCUS7791</name>
</gene>
<name>A0A183IVZ4_9BILA</name>
<organism evidence="3">
    <name type="scientific">Soboliphyme baturini</name>
    <dbReference type="NCBI Taxonomy" id="241478"/>
    <lineage>
        <taxon>Eukaryota</taxon>
        <taxon>Metazoa</taxon>
        <taxon>Ecdysozoa</taxon>
        <taxon>Nematoda</taxon>
        <taxon>Enoplea</taxon>
        <taxon>Dorylaimia</taxon>
        <taxon>Dioctophymatida</taxon>
        <taxon>Dioctophymatoidea</taxon>
        <taxon>Soboliphymatidae</taxon>
        <taxon>Soboliphyme</taxon>
    </lineage>
</organism>
<protein>
    <submittedName>
        <fullName evidence="3">Protein quiver</fullName>
    </submittedName>
</protein>
<proteinExistence type="predicted"/>
<evidence type="ECO:0000313" key="1">
    <source>
        <dbReference type="EMBL" id="VDP14318.1"/>
    </source>
</evidence>
<dbReference type="AlphaFoldDB" id="A0A183IVZ4"/>
<keyword evidence="2" id="KW-1185">Reference proteome</keyword>
<evidence type="ECO:0000313" key="3">
    <source>
        <dbReference type="WBParaSite" id="SBAD_0000808401-mRNA-1"/>
    </source>
</evidence>
<sequence>MATPARSNLLWLDHQNEYSPRRTSAPSSEGRAFVINVPSFKRLAIRRQRSCNLPLPDKEPTFQHATRNLLGRLDVLLGPHFRKSNKSATSGRQEIDLRTKQATAFTTISTCGCGLRSVEEMVVSFAVAALAGLLSLTCVNAARDEADFLQCVVANFNSSHTSASSGLAMGCEWCFVAQSNSESPRLIKRRCLADNDAQEIFPTASKQEVLCKIGIWQDVNGTICICRESLCNQRPIQELQTLSE</sequence>
<reference evidence="1 2" key="2">
    <citation type="submission" date="2018-11" db="EMBL/GenBank/DDBJ databases">
        <authorList>
            <consortium name="Pathogen Informatics"/>
        </authorList>
    </citation>
    <scope>NUCLEOTIDE SEQUENCE [LARGE SCALE GENOMIC DNA]</scope>
</reference>